<keyword evidence="1" id="KW-0812">Transmembrane</keyword>
<organism evidence="2 3">
    <name type="scientific">Streptomyces lichenis</name>
    <dbReference type="NCBI Taxonomy" id="2306967"/>
    <lineage>
        <taxon>Bacteria</taxon>
        <taxon>Bacillati</taxon>
        <taxon>Actinomycetota</taxon>
        <taxon>Actinomycetes</taxon>
        <taxon>Kitasatosporales</taxon>
        <taxon>Streptomycetaceae</taxon>
        <taxon>Streptomyces</taxon>
    </lineage>
</organism>
<feature type="transmembrane region" description="Helical" evidence="1">
    <location>
        <begin position="46"/>
        <end position="65"/>
    </location>
</feature>
<keyword evidence="3" id="KW-1185">Reference proteome</keyword>
<evidence type="ECO:0000313" key="2">
    <source>
        <dbReference type="EMBL" id="MCK8679560.1"/>
    </source>
</evidence>
<name>A0ABT0IE35_9ACTN</name>
<dbReference type="RefSeq" id="WP_248635258.1">
    <property type="nucleotide sequence ID" value="NZ_JALPTH010000019.1"/>
</dbReference>
<dbReference type="Proteomes" id="UP001522868">
    <property type="component" value="Unassembled WGS sequence"/>
</dbReference>
<sequence length="86" mass="9550">MALTKYAVPPRNVRQLRRVRSIYAAGALLSLLVLLQTGRVPNERHMVLAGVLLTVFALLLAWTLVQLRLQGRRGRCGTARRLTSSA</sequence>
<feature type="transmembrane region" description="Helical" evidence="1">
    <location>
        <begin position="21"/>
        <end position="40"/>
    </location>
</feature>
<evidence type="ECO:0000256" key="1">
    <source>
        <dbReference type="SAM" id="Phobius"/>
    </source>
</evidence>
<dbReference type="EMBL" id="JALPTH010000019">
    <property type="protein sequence ID" value="MCK8679560.1"/>
    <property type="molecule type" value="Genomic_DNA"/>
</dbReference>
<gene>
    <name evidence="2" type="ORF">M1O15_19630</name>
</gene>
<reference evidence="2 3" key="1">
    <citation type="submission" date="2022-04" db="EMBL/GenBank/DDBJ databases">
        <title>Streptomyces sp. nov. LCR6-01 isolated from Lichen of Dirinaria sp.</title>
        <authorList>
            <person name="Kanchanasin P."/>
            <person name="Tanasupawat S."/>
            <person name="Phongsopitanun W."/>
        </authorList>
    </citation>
    <scope>NUCLEOTIDE SEQUENCE [LARGE SCALE GENOMIC DNA]</scope>
    <source>
        <strain evidence="2 3">LCR6-01</strain>
    </source>
</reference>
<proteinExistence type="predicted"/>
<evidence type="ECO:0008006" key="4">
    <source>
        <dbReference type="Google" id="ProtNLM"/>
    </source>
</evidence>
<evidence type="ECO:0000313" key="3">
    <source>
        <dbReference type="Proteomes" id="UP001522868"/>
    </source>
</evidence>
<accession>A0ABT0IE35</accession>
<comment type="caution">
    <text evidence="2">The sequence shown here is derived from an EMBL/GenBank/DDBJ whole genome shotgun (WGS) entry which is preliminary data.</text>
</comment>
<protein>
    <recommendedName>
        <fullName evidence="4">DUF202 domain-containing protein</fullName>
    </recommendedName>
</protein>
<keyword evidence="1" id="KW-0472">Membrane</keyword>
<keyword evidence="1" id="KW-1133">Transmembrane helix</keyword>